<dbReference type="AlphaFoldDB" id="A0A0S2W171"/>
<dbReference type="EMBL" id="CP011307">
    <property type="protein sequence ID" value="ALP94350.1"/>
    <property type="molecule type" value="Genomic_DNA"/>
</dbReference>
<dbReference type="EMBL" id="CP011307">
    <property type="protein sequence ID" value="ALP94882.1"/>
    <property type="molecule type" value="Genomic_DNA"/>
</dbReference>
<evidence type="ECO:0000256" key="5">
    <source>
        <dbReference type="ARBA" id="ARBA00023172"/>
    </source>
</evidence>
<dbReference type="EMBL" id="CP011307">
    <property type="protein sequence ID" value="ALP94304.1"/>
    <property type="molecule type" value="Genomic_DNA"/>
</dbReference>
<dbReference type="Proteomes" id="UP000064844">
    <property type="component" value="Chromosome"/>
</dbReference>
<dbReference type="GO" id="GO:0003677">
    <property type="term" value="F:DNA binding"/>
    <property type="evidence" value="ECO:0007669"/>
    <property type="project" value="UniProtKB-KW"/>
</dbReference>
<dbReference type="KEGG" id="ibu:IB211_00704"/>
<evidence type="ECO:0000256" key="1">
    <source>
        <dbReference type="ARBA" id="ARBA00003544"/>
    </source>
</evidence>
<dbReference type="KEGG" id="ibu:IB211_02491"/>
<dbReference type="Pfam" id="PF01609">
    <property type="entry name" value="DDE_Tnp_1"/>
    <property type="match status" value="1"/>
</dbReference>
<sequence length="325" mass="37026">MNKQMSLSGLRDELAQVRTKKKEFLEQIERIVPWGRWIAMIKPCYYKGERGNKPYDLELMLRLYLLQNLYNLSDEATVAEAMDSRAFSEFCGVESSNQVPDGDTLGRFRNILVHNGLQEQLFAQVIKLLREKGLLLKKGTIVDSTIIAAPSSTKNQDTQRDPDAHQVKKGNEWHFGYKAHIGVDKDSGLIHTLKVTAANVHDVTMTSKLLTGEETVVYGDSGYLGAEKREDAIITNHSGKHIRYKINRRPSQMKKGSARSQAQLKRREHEKSSVRAKVEHVFGVVKGLFRYRKTRYRGLRKQTAKLNMLFALANLILADRRCLPA</sequence>
<dbReference type="EMBL" id="CP011307">
    <property type="protein sequence ID" value="ALP94099.1"/>
    <property type="molecule type" value="Genomic_DNA"/>
</dbReference>
<dbReference type="InterPro" id="IPR008490">
    <property type="entry name" value="Transposase_InsH_N"/>
</dbReference>
<comment type="similarity">
    <text evidence="2">Belongs to the transposase 11 family.</text>
</comment>
<dbReference type="NCBIfam" id="NF033581">
    <property type="entry name" value="transpos_IS5_4"/>
    <property type="match status" value="1"/>
</dbReference>
<reference evidence="9 14" key="1">
    <citation type="journal article" date="2015" name="Nat. Commun.">
        <title>Production of butyrate from lysine and the Amadori product fructoselysine by a human gut commensal.</title>
        <authorList>
            <person name="Bui T.P."/>
            <person name="Ritari J."/>
            <person name="Boeren S."/>
            <person name="de Waard P."/>
            <person name="Plugge C.M."/>
            <person name="de Vos W.M."/>
        </authorList>
    </citation>
    <scope>NUCLEOTIDE SEQUENCE [LARGE SCALE GENOMIC DNA]</scope>
    <source>
        <strain evidence="9 14">AF211</strain>
    </source>
</reference>
<organism evidence="9 14">
    <name type="scientific">Intestinimonas butyriciproducens</name>
    <dbReference type="NCBI Taxonomy" id="1297617"/>
    <lineage>
        <taxon>Bacteria</taxon>
        <taxon>Bacillati</taxon>
        <taxon>Bacillota</taxon>
        <taxon>Clostridia</taxon>
        <taxon>Eubacteriales</taxon>
        <taxon>Intestinimonas</taxon>
    </lineage>
</organism>
<keyword evidence="3" id="KW-0815">Transposition</keyword>
<evidence type="ECO:0000313" key="14">
    <source>
        <dbReference type="Proteomes" id="UP000064844"/>
    </source>
</evidence>
<evidence type="ECO:0000259" key="8">
    <source>
        <dbReference type="Pfam" id="PF05598"/>
    </source>
</evidence>
<evidence type="ECO:0000313" key="12">
    <source>
        <dbReference type="EMBL" id="ALP94350.1"/>
    </source>
</evidence>
<evidence type="ECO:0000313" key="11">
    <source>
        <dbReference type="EMBL" id="ALP94304.1"/>
    </source>
</evidence>
<keyword evidence="5" id="KW-0233">DNA recombination</keyword>
<dbReference type="KEGG" id="ibu:IB211_01913c"/>
<dbReference type="Pfam" id="PF05598">
    <property type="entry name" value="DUF772"/>
    <property type="match status" value="1"/>
</dbReference>
<dbReference type="KEGG" id="ibu:IB211_01708c"/>
<evidence type="ECO:0000256" key="3">
    <source>
        <dbReference type="ARBA" id="ARBA00022578"/>
    </source>
</evidence>
<keyword evidence="4" id="KW-0238">DNA-binding</keyword>
<evidence type="ECO:0000256" key="6">
    <source>
        <dbReference type="SAM" id="MobiDB-lite"/>
    </source>
</evidence>
<dbReference type="GO" id="GO:0004803">
    <property type="term" value="F:transposase activity"/>
    <property type="evidence" value="ECO:0007669"/>
    <property type="project" value="InterPro"/>
</dbReference>
<protein>
    <submittedName>
        <fullName evidence="9">Mobile element protein</fullName>
    </submittedName>
</protein>
<name>A0A0S2W171_9FIRM</name>
<evidence type="ECO:0000313" key="13">
    <source>
        <dbReference type="EMBL" id="ALP94882.1"/>
    </source>
</evidence>
<accession>A0A0S2W171</accession>
<dbReference type="PANTHER" id="PTHR35604">
    <property type="entry name" value="TRANSPOSASE INSH FOR INSERTION SEQUENCE ELEMENT IS5A-RELATED"/>
    <property type="match status" value="1"/>
</dbReference>
<evidence type="ECO:0000256" key="2">
    <source>
        <dbReference type="ARBA" id="ARBA00010075"/>
    </source>
</evidence>
<gene>
    <name evidence="9" type="ORF">IB211_00704</name>
    <name evidence="10" type="ORF">IB211_01708c</name>
    <name evidence="11" type="ORF">IB211_01913c</name>
    <name evidence="12" type="ORF">IB211_01959c</name>
    <name evidence="13" type="ORF">IB211_02491</name>
</gene>
<proteinExistence type="inferred from homology"/>
<evidence type="ECO:0000256" key="4">
    <source>
        <dbReference type="ARBA" id="ARBA00023125"/>
    </source>
</evidence>
<evidence type="ECO:0000313" key="10">
    <source>
        <dbReference type="EMBL" id="ALP94099.1"/>
    </source>
</evidence>
<feature type="region of interest" description="Disordered" evidence="6">
    <location>
        <begin position="248"/>
        <end position="272"/>
    </location>
</feature>
<feature type="domain" description="Transposase InsH N-terminal" evidence="8">
    <location>
        <begin position="18"/>
        <end position="110"/>
    </location>
</feature>
<feature type="domain" description="Transposase IS4-like" evidence="7">
    <location>
        <begin position="137"/>
        <end position="315"/>
    </location>
</feature>
<dbReference type="GO" id="GO:0006313">
    <property type="term" value="P:DNA transposition"/>
    <property type="evidence" value="ECO:0007669"/>
    <property type="project" value="InterPro"/>
</dbReference>
<comment type="function">
    <text evidence="1">Involved in the transposition of the insertion sequence IS5.</text>
</comment>
<dbReference type="InterPro" id="IPR002559">
    <property type="entry name" value="Transposase_11"/>
</dbReference>
<dbReference type="PANTHER" id="PTHR35604:SF2">
    <property type="entry name" value="TRANSPOSASE INSH FOR INSERTION SEQUENCE ELEMENT IS5A-RELATED"/>
    <property type="match status" value="1"/>
</dbReference>
<keyword evidence="14" id="KW-1185">Reference proteome</keyword>
<evidence type="ECO:0000259" key="7">
    <source>
        <dbReference type="Pfam" id="PF01609"/>
    </source>
</evidence>
<dbReference type="KEGG" id="ibu:IB211_01959c"/>
<dbReference type="InterPro" id="IPR047959">
    <property type="entry name" value="Transpos_IS5"/>
</dbReference>
<reference evidence="14" key="2">
    <citation type="submission" date="2015-04" db="EMBL/GenBank/DDBJ databases">
        <title>A butyrogenic pathway from the amino acid lysine in a human gut commensal.</title>
        <authorList>
            <person name="de Vos W.M."/>
            <person name="Bui N.T.P."/>
            <person name="Plugge C.M."/>
            <person name="Ritari J."/>
        </authorList>
    </citation>
    <scope>NUCLEOTIDE SEQUENCE [LARGE SCALE GENOMIC DNA]</scope>
    <source>
        <strain evidence="14">AF211</strain>
    </source>
</reference>
<dbReference type="PATRIC" id="fig|1297617.4.peg.1754"/>
<dbReference type="RefSeq" id="WP_058117111.1">
    <property type="nucleotide sequence ID" value="NZ_CP011307.1"/>
</dbReference>
<dbReference type="EMBL" id="CP011307">
    <property type="protein sequence ID" value="ALP93099.1"/>
    <property type="molecule type" value="Genomic_DNA"/>
</dbReference>
<evidence type="ECO:0000313" key="9">
    <source>
        <dbReference type="EMBL" id="ALP93099.1"/>
    </source>
</evidence>